<gene>
    <name evidence="5" type="ordered locus">Theam_0238</name>
</gene>
<dbReference type="InterPro" id="IPR050492">
    <property type="entry name" value="Bact_metal-bind_prot9"/>
</dbReference>
<dbReference type="OrthoDB" id="9810636at2"/>
<comment type="similarity">
    <text evidence="1 4">Belongs to the bacterial solute-binding protein 9 family.</text>
</comment>
<dbReference type="PANTHER" id="PTHR42953">
    <property type="entry name" value="HIGH-AFFINITY ZINC UPTAKE SYSTEM PROTEIN ZNUA-RELATED"/>
    <property type="match status" value="1"/>
</dbReference>
<dbReference type="RefSeq" id="WP_013536997.1">
    <property type="nucleotide sequence ID" value="NC_014926.1"/>
</dbReference>
<dbReference type="PRINTS" id="PR00690">
    <property type="entry name" value="ADHESNFAMILY"/>
</dbReference>
<dbReference type="InterPro" id="IPR006127">
    <property type="entry name" value="ZnuA-like"/>
</dbReference>
<dbReference type="Gene3D" id="3.40.50.1980">
    <property type="entry name" value="Nitrogenase molybdenum iron protein domain"/>
    <property type="match status" value="2"/>
</dbReference>
<protein>
    <submittedName>
        <fullName evidence="5">Periplasmic solute binding protein</fullName>
    </submittedName>
</protein>
<dbReference type="EMBL" id="CP002444">
    <property type="protein sequence ID" value="ADU96211.1"/>
    <property type="molecule type" value="Genomic_DNA"/>
</dbReference>
<dbReference type="PANTHER" id="PTHR42953:SF3">
    <property type="entry name" value="HIGH-AFFINITY ZINC UPTAKE SYSTEM PROTEIN ZNUA"/>
    <property type="match status" value="1"/>
</dbReference>
<evidence type="ECO:0000313" key="6">
    <source>
        <dbReference type="Proteomes" id="UP000006362"/>
    </source>
</evidence>
<dbReference type="AlphaFoldDB" id="E8T401"/>
<dbReference type="SUPFAM" id="SSF53807">
    <property type="entry name" value="Helical backbone' metal receptor"/>
    <property type="match status" value="1"/>
</dbReference>
<organism evidence="5 6">
    <name type="scientific">Thermovibrio ammonificans (strain DSM 15698 / JCM 12110 / HB-1)</name>
    <dbReference type="NCBI Taxonomy" id="648996"/>
    <lineage>
        <taxon>Bacteria</taxon>
        <taxon>Pseudomonadati</taxon>
        <taxon>Aquificota</taxon>
        <taxon>Aquificia</taxon>
        <taxon>Desulfurobacteriales</taxon>
        <taxon>Desulfurobacteriaceae</taxon>
        <taxon>Thermovibrio</taxon>
    </lineage>
</organism>
<accession>E8T401</accession>
<dbReference type="GO" id="GO:0030001">
    <property type="term" value="P:metal ion transport"/>
    <property type="evidence" value="ECO:0007669"/>
    <property type="project" value="InterPro"/>
</dbReference>
<dbReference type="Proteomes" id="UP000006362">
    <property type="component" value="Chromosome"/>
</dbReference>
<name>E8T401_THEA1</name>
<proteinExistence type="inferred from homology"/>
<dbReference type="Pfam" id="PF01297">
    <property type="entry name" value="ZnuA"/>
    <property type="match status" value="1"/>
</dbReference>
<evidence type="ECO:0000313" key="5">
    <source>
        <dbReference type="EMBL" id="ADU96211.1"/>
    </source>
</evidence>
<dbReference type="GO" id="GO:0046872">
    <property type="term" value="F:metal ion binding"/>
    <property type="evidence" value="ECO:0007669"/>
    <property type="project" value="InterPro"/>
</dbReference>
<evidence type="ECO:0000256" key="1">
    <source>
        <dbReference type="ARBA" id="ARBA00011028"/>
    </source>
</evidence>
<dbReference type="GO" id="GO:0007155">
    <property type="term" value="P:cell adhesion"/>
    <property type="evidence" value="ECO:0007669"/>
    <property type="project" value="InterPro"/>
</dbReference>
<dbReference type="PROSITE" id="PS51257">
    <property type="entry name" value="PROKAR_LIPOPROTEIN"/>
    <property type="match status" value="1"/>
</dbReference>
<dbReference type="InterPro" id="IPR006128">
    <property type="entry name" value="Lipoprotein_PsaA-like"/>
</dbReference>
<dbReference type="KEGG" id="tam:Theam_0238"/>
<dbReference type="STRING" id="648996.Theam_0238"/>
<keyword evidence="3" id="KW-0732">Signal</keyword>
<evidence type="ECO:0000256" key="2">
    <source>
        <dbReference type="ARBA" id="ARBA00022448"/>
    </source>
</evidence>
<reference evidence="5" key="1">
    <citation type="submission" date="2011-01" db="EMBL/GenBank/DDBJ databases">
        <title>Complete sequence of chromosome of Thermovibrio ammonificans HB-1.</title>
        <authorList>
            <consortium name="US DOE Joint Genome Institute"/>
            <person name="Lucas S."/>
            <person name="Copeland A."/>
            <person name="Lapidus A."/>
            <person name="Cheng J.-F."/>
            <person name="Goodwin L."/>
            <person name="Pitluck S."/>
            <person name="Davenport K."/>
            <person name="Detter J.C."/>
            <person name="Han C."/>
            <person name="Tapia R."/>
            <person name="Land M."/>
            <person name="Hauser L."/>
            <person name="Kyrpides N."/>
            <person name="Ivanova N."/>
            <person name="Ovchinnikova G."/>
            <person name="Vetriani C."/>
            <person name="Woyke T."/>
        </authorList>
    </citation>
    <scope>NUCLEOTIDE SEQUENCE [LARGE SCALE GENOMIC DNA]</scope>
    <source>
        <strain evidence="5">HB-1</strain>
    </source>
</reference>
<sequence length="279" mass="31832">MKRLLFLLLVFPLLLVSCFKGEKGKPLVTTTLPVWKSVAYYIGGTDFRYYSILKGGESPHGYEPKPSDYKKLKEASLVIIHGLGLDDWALKGIDRKKVLDLGALFAKKYPQIKRPDYHLWMNPVIMEDVYFEVAHRLTAFYPKRETYYTKRAEDYASMIEQLIGKMEGCFKESGAKAVVVYHPVWKPFFDTFGIKVIEIARSPEEQVTPERIREVVEEAKSLGAKLVVSESFSDRKVPELVAKEIGGRLLVLNPLPSDNYVSALAEWGEKICKGFKETR</sequence>
<keyword evidence="2 4" id="KW-0813">Transport</keyword>
<dbReference type="eggNOG" id="COG0803">
    <property type="taxonomic scope" value="Bacteria"/>
</dbReference>
<evidence type="ECO:0000256" key="4">
    <source>
        <dbReference type="RuleBase" id="RU003512"/>
    </source>
</evidence>
<dbReference type="HOGENOM" id="CLU_016838_1_2_0"/>
<keyword evidence="6" id="KW-1185">Reference proteome</keyword>
<evidence type="ECO:0000256" key="3">
    <source>
        <dbReference type="ARBA" id="ARBA00022729"/>
    </source>
</evidence>